<evidence type="ECO:0000313" key="3">
    <source>
        <dbReference type="Proteomes" id="UP001589535"/>
    </source>
</evidence>
<name>A0ABV5U405_9PSEU</name>
<evidence type="ECO:0000256" key="1">
    <source>
        <dbReference type="SAM" id="SignalP"/>
    </source>
</evidence>
<evidence type="ECO:0000313" key="2">
    <source>
        <dbReference type="EMBL" id="MFB9686122.1"/>
    </source>
</evidence>
<feature type="chain" id="PRO_5047302228" description="SH3 domain-containing protein" evidence="1">
    <location>
        <begin position="30"/>
        <end position="174"/>
    </location>
</feature>
<organism evidence="2 3">
    <name type="scientific">Amycolatopsis plumensis</name>
    <dbReference type="NCBI Taxonomy" id="236508"/>
    <lineage>
        <taxon>Bacteria</taxon>
        <taxon>Bacillati</taxon>
        <taxon>Actinomycetota</taxon>
        <taxon>Actinomycetes</taxon>
        <taxon>Pseudonocardiales</taxon>
        <taxon>Pseudonocardiaceae</taxon>
        <taxon>Amycolatopsis</taxon>
    </lineage>
</organism>
<accession>A0ABV5U405</accession>
<evidence type="ECO:0008006" key="4">
    <source>
        <dbReference type="Google" id="ProtNLM"/>
    </source>
</evidence>
<reference evidence="2 3" key="1">
    <citation type="submission" date="2024-09" db="EMBL/GenBank/DDBJ databases">
        <authorList>
            <person name="Sun Q."/>
            <person name="Mori K."/>
        </authorList>
    </citation>
    <scope>NUCLEOTIDE SEQUENCE [LARGE SCALE GENOMIC DNA]</scope>
    <source>
        <strain evidence="2 3">JCM 13852</strain>
    </source>
</reference>
<proteinExistence type="predicted"/>
<dbReference type="EMBL" id="JBHMBK010000012">
    <property type="protein sequence ID" value="MFB9686122.1"/>
    <property type="molecule type" value="Genomic_DNA"/>
</dbReference>
<keyword evidence="3" id="KW-1185">Reference proteome</keyword>
<gene>
    <name evidence="2" type="ORF">ACFFTO_18145</name>
</gene>
<protein>
    <recommendedName>
        <fullName evidence="4">SH3 domain-containing protein</fullName>
    </recommendedName>
</protein>
<dbReference type="RefSeq" id="WP_378194804.1">
    <property type="nucleotide sequence ID" value="NZ_JBHMBK010000012.1"/>
</dbReference>
<comment type="caution">
    <text evidence="2">The sequence shown here is derived from an EMBL/GenBank/DDBJ whole genome shotgun (WGS) entry which is preliminary data.</text>
</comment>
<feature type="signal peptide" evidence="1">
    <location>
        <begin position="1"/>
        <end position="29"/>
    </location>
</feature>
<sequence>MTASLLCAKRIAASLLTFGALASATMAAAASGQAAELSPAGGMVSEQPDVGAVGEGEANADTPAVAPDGTLTWSTPKSSHARPMSAATAQGWIAVIATADGARIRSRPVDGPVLGTIGYGAGFWVSCTRGASDGHAWGWSYRGGTYGWVRGDLWEVEQHTGPGGGGTPQVPRCP</sequence>
<dbReference type="Proteomes" id="UP001589535">
    <property type="component" value="Unassembled WGS sequence"/>
</dbReference>
<keyword evidence="1" id="KW-0732">Signal</keyword>